<protein>
    <submittedName>
        <fullName evidence="2">Uncharacterized protein</fullName>
    </submittedName>
</protein>
<comment type="caution">
    <text evidence="2">The sequence shown here is derived from an EMBL/GenBank/DDBJ whole genome shotgun (WGS) entry which is preliminary data.</text>
</comment>
<name>G9P0E8_HYPAI</name>
<reference evidence="2 3" key="1">
    <citation type="journal article" date="2011" name="Genome Biol.">
        <title>Comparative genome sequence analysis underscores mycoparasitism as the ancestral life style of Trichoderma.</title>
        <authorList>
            <person name="Kubicek C.P."/>
            <person name="Herrera-Estrella A."/>
            <person name="Seidl-Seiboth V."/>
            <person name="Martinez D.A."/>
            <person name="Druzhinina I.S."/>
            <person name="Thon M."/>
            <person name="Zeilinger S."/>
            <person name="Casas-Flores S."/>
            <person name="Horwitz B.A."/>
            <person name="Mukherjee P.K."/>
            <person name="Mukherjee M."/>
            <person name="Kredics L."/>
            <person name="Alcaraz L.D."/>
            <person name="Aerts A."/>
            <person name="Antal Z."/>
            <person name="Atanasova L."/>
            <person name="Cervantes-Badillo M.G."/>
            <person name="Challacombe J."/>
            <person name="Chertkov O."/>
            <person name="McCluskey K."/>
            <person name="Coulpier F."/>
            <person name="Deshpande N."/>
            <person name="von Doehren H."/>
            <person name="Ebbole D.J."/>
            <person name="Esquivel-Naranjo E.U."/>
            <person name="Fekete E."/>
            <person name="Flipphi M."/>
            <person name="Glaser F."/>
            <person name="Gomez-Rodriguez E.Y."/>
            <person name="Gruber S."/>
            <person name="Han C."/>
            <person name="Henrissat B."/>
            <person name="Hermosa R."/>
            <person name="Hernandez-Onate M."/>
            <person name="Karaffa L."/>
            <person name="Kosti I."/>
            <person name="Le Crom S."/>
            <person name="Lindquist E."/>
            <person name="Lucas S."/>
            <person name="Luebeck M."/>
            <person name="Luebeck P.S."/>
            <person name="Margeot A."/>
            <person name="Metz B."/>
            <person name="Misra M."/>
            <person name="Nevalainen H."/>
            <person name="Omann M."/>
            <person name="Packer N."/>
            <person name="Perrone G."/>
            <person name="Uresti-Rivera E.E."/>
            <person name="Salamov A."/>
            <person name="Schmoll M."/>
            <person name="Seiboth B."/>
            <person name="Shapiro H."/>
            <person name="Sukno S."/>
            <person name="Tamayo-Ramos J.A."/>
            <person name="Tisch D."/>
            <person name="Wiest A."/>
            <person name="Wilkinson H.H."/>
            <person name="Zhang M."/>
            <person name="Coutinho P.M."/>
            <person name="Kenerley C.M."/>
            <person name="Monte E."/>
            <person name="Baker S.E."/>
            <person name="Grigoriev I.V."/>
        </authorList>
    </citation>
    <scope>NUCLEOTIDE SEQUENCE [LARGE SCALE GENOMIC DNA]</scope>
    <source>
        <strain evidence="3">ATCC 20476 / IMI 206040</strain>
    </source>
</reference>
<dbReference type="EMBL" id="ABDG02000026">
    <property type="protein sequence ID" value="EHK43139.1"/>
    <property type="molecule type" value="Genomic_DNA"/>
</dbReference>
<dbReference type="HOGENOM" id="CLU_649008_0_0_1"/>
<feature type="compositionally biased region" description="Low complexity" evidence="1">
    <location>
        <begin position="90"/>
        <end position="102"/>
    </location>
</feature>
<feature type="region of interest" description="Disordered" evidence="1">
    <location>
        <begin position="81"/>
        <end position="105"/>
    </location>
</feature>
<organism evidence="2 3">
    <name type="scientific">Hypocrea atroviridis (strain ATCC 20476 / IMI 206040)</name>
    <name type="common">Trichoderma atroviride</name>
    <dbReference type="NCBI Taxonomy" id="452589"/>
    <lineage>
        <taxon>Eukaryota</taxon>
        <taxon>Fungi</taxon>
        <taxon>Dikarya</taxon>
        <taxon>Ascomycota</taxon>
        <taxon>Pezizomycotina</taxon>
        <taxon>Sordariomycetes</taxon>
        <taxon>Hypocreomycetidae</taxon>
        <taxon>Hypocreales</taxon>
        <taxon>Hypocreaceae</taxon>
        <taxon>Trichoderma</taxon>
    </lineage>
</organism>
<sequence length="423" mass="46440">MENYARAWLLARAKPKPPYPCFFRAAPALPTYRGSRANATVTYKRPLGDRSTAALLACARRLRLIGELGVTADQVDCPSLQQARGKAPTRRAASSPLAPRSSIGRKRKPSCITDLAIHASCCKPICARLLLGRAWSVHCCFVVCCKLRGAAGPLDPVASQDPPAVLLLTVEGKCQSSYWDATFCVRWSTMVDMRLCIGQDRGKGITERSCPRRASKASKARQLQLVPSAHVISSHETRNLQALNPRLHIDAGARPPFSTASWLPFTTSKAPKAQPVAGPRPRRDFRTVRSTLGRAGGYDPTLPDRSKPRQLLREWLDGDKTRVAVQSFAASCEATWPNGSRIAHWLRPRYATALLMYSYMSRRRTVQTGAPRTFALAFEDQKGSLHLVHTRRSDGLAELGGRRLAWGAPSPLCINPGSAPRLC</sequence>
<dbReference type="AlphaFoldDB" id="G9P0E8"/>
<keyword evidence="3" id="KW-1185">Reference proteome</keyword>
<proteinExistence type="predicted"/>
<dbReference type="Proteomes" id="UP000005426">
    <property type="component" value="Unassembled WGS sequence"/>
</dbReference>
<evidence type="ECO:0000313" key="2">
    <source>
        <dbReference type="EMBL" id="EHK43139.1"/>
    </source>
</evidence>
<evidence type="ECO:0000256" key="1">
    <source>
        <dbReference type="SAM" id="MobiDB-lite"/>
    </source>
</evidence>
<accession>G9P0E8</accession>
<gene>
    <name evidence="2" type="ORF">TRIATDRAFT_130929</name>
</gene>
<evidence type="ECO:0000313" key="3">
    <source>
        <dbReference type="Proteomes" id="UP000005426"/>
    </source>
</evidence>